<dbReference type="Proteomes" id="UP000199503">
    <property type="component" value="Unassembled WGS sequence"/>
</dbReference>
<organism evidence="1 2">
    <name type="scientific">Lentzea albida</name>
    <dbReference type="NCBI Taxonomy" id="65499"/>
    <lineage>
        <taxon>Bacteria</taxon>
        <taxon>Bacillati</taxon>
        <taxon>Actinomycetota</taxon>
        <taxon>Actinomycetes</taxon>
        <taxon>Pseudonocardiales</taxon>
        <taxon>Pseudonocardiaceae</taxon>
        <taxon>Lentzea</taxon>
    </lineage>
</organism>
<dbReference type="InterPro" id="IPR010310">
    <property type="entry name" value="T7SS_ESAT-6-like"/>
</dbReference>
<dbReference type="OrthoDB" id="4247883at2"/>
<dbReference type="AlphaFoldDB" id="A0A1H9J0J8"/>
<accession>A0A1H9J0J8</accession>
<proteinExistence type="predicted"/>
<sequence length="104" mass="10823">MTSGGRTWMEAAGVRSAAAKMATTGADMATNAAALARGLDAEGHCWGGDEAGQKFGTDYVPASDAVRKVMAEVAKTLQDIGKNLEESANLMEQQDRFNARGISG</sequence>
<evidence type="ECO:0000313" key="1">
    <source>
        <dbReference type="EMBL" id="SEQ80289.1"/>
    </source>
</evidence>
<dbReference type="EMBL" id="FOFV01000004">
    <property type="protein sequence ID" value="SEQ80289.1"/>
    <property type="molecule type" value="Genomic_DNA"/>
</dbReference>
<dbReference type="RefSeq" id="WP_089915322.1">
    <property type="nucleotide sequence ID" value="NZ_FOFV01000004.1"/>
</dbReference>
<protein>
    <submittedName>
        <fullName evidence="1">Proteins of 100 residues with WXG</fullName>
    </submittedName>
</protein>
<gene>
    <name evidence="1" type="ORF">SAMN04488000_104406</name>
</gene>
<dbReference type="InterPro" id="IPR036689">
    <property type="entry name" value="ESAT-6-like_sf"/>
</dbReference>
<evidence type="ECO:0000313" key="2">
    <source>
        <dbReference type="Proteomes" id="UP000199503"/>
    </source>
</evidence>
<dbReference type="SUPFAM" id="SSF140453">
    <property type="entry name" value="EsxAB dimer-like"/>
    <property type="match status" value="1"/>
</dbReference>
<dbReference type="Pfam" id="PF06013">
    <property type="entry name" value="WXG100"/>
    <property type="match status" value="1"/>
</dbReference>
<keyword evidence="2" id="KW-1185">Reference proteome</keyword>
<dbReference type="Gene3D" id="1.10.287.1060">
    <property type="entry name" value="ESAT-6-like"/>
    <property type="match status" value="1"/>
</dbReference>
<reference evidence="2" key="1">
    <citation type="submission" date="2016-10" db="EMBL/GenBank/DDBJ databases">
        <authorList>
            <person name="Varghese N."/>
            <person name="Submissions S."/>
        </authorList>
    </citation>
    <scope>NUCLEOTIDE SEQUENCE [LARGE SCALE GENOMIC DNA]</scope>
    <source>
        <strain evidence="2">DSM 44437</strain>
    </source>
</reference>
<dbReference type="STRING" id="65499.SAMN04488000_104406"/>
<name>A0A1H9J0J8_9PSEU</name>